<feature type="region of interest" description="Disordered" evidence="5">
    <location>
        <begin position="316"/>
        <end position="422"/>
    </location>
</feature>
<feature type="compositionally biased region" description="Low complexity" evidence="5">
    <location>
        <begin position="372"/>
        <end position="383"/>
    </location>
</feature>
<reference evidence="7 8" key="1">
    <citation type="submission" date="2023-01" db="EMBL/GenBank/DDBJ databases">
        <title>Analysis of 21 Apiospora genomes using comparative genomics revels a genus with tremendous synthesis potential of carbohydrate active enzymes and secondary metabolites.</title>
        <authorList>
            <person name="Sorensen T."/>
        </authorList>
    </citation>
    <scope>NUCLEOTIDE SEQUENCE [LARGE SCALE GENOMIC DNA]</scope>
    <source>
        <strain evidence="7 8">CBS 114990</strain>
    </source>
</reference>
<keyword evidence="2 7" id="KW-0378">Hydrolase</keyword>
<dbReference type="RefSeq" id="XP_066673478.1">
    <property type="nucleotide sequence ID" value="XM_066806182.1"/>
</dbReference>
<feature type="domain" description="Helicase C-terminal" evidence="6">
    <location>
        <begin position="978"/>
        <end position="1139"/>
    </location>
</feature>
<feature type="region of interest" description="Disordered" evidence="5">
    <location>
        <begin position="100"/>
        <end position="178"/>
    </location>
</feature>
<dbReference type="InterPro" id="IPR001650">
    <property type="entry name" value="Helicase_C-like"/>
</dbReference>
<dbReference type="PROSITE" id="PS51194">
    <property type="entry name" value="HELICASE_CTER"/>
    <property type="match status" value="1"/>
</dbReference>
<dbReference type="PANTHER" id="PTHR45626:SF17">
    <property type="entry name" value="HELICASE-LIKE TRANSCRIPTION FACTOR"/>
    <property type="match status" value="1"/>
</dbReference>
<dbReference type="Pfam" id="PF00176">
    <property type="entry name" value="SNF2-rel_dom"/>
    <property type="match status" value="1"/>
</dbReference>
<evidence type="ECO:0000313" key="7">
    <source>
        <dbReference type="EMBL" id="KAK8091506.1"/>
    </source>
</evidence>
<feature type="compositionally biased region" description="Acidic residues" evidence="5">
    <location>
        <begin position="354"/>
        <end position="367"/>
    </location>
</feature>
<evidence type="ECO:0000256" key="1">
    <source>
        <dbReference type="ARBA" id="ARBA00022741"/>
    </source>
</evidence>
<feature type="compositionally biased region" description="Polar residues" evidence="5">
    <location>
        <begin position="129"/>
        <end position="141"/>
    </location>
</feature>
<evidence type="ECO:0000256" key="3">
    <source>
        <dbReference type="ARBA" id="ARBA00022806"/>
    </source>
</evidence>
<evidence type="ECO:0000256" key="4">
    <source>
        <dbReference type="ARBA" id="ARBA00022840"/>
    </source>
</evidence>
<organism evidence="7 8">
    <name type="scientific">Apiospora hydei</name>
    <dbReference type="NCBI Taxonomy" id="1337664"/>
    <lineage>
        <taxon>Eukaryota</taxon>
        <taxon>Fungi</taxon>
        <taxon>Dikarya</taxon>
        <taxon>Ascomycota</taxon>
        <taxon>Pezizomycotina</taxon>
        <taxon>Sordariomycetes</taxon>
        <taxon>Xylariomycetidae</taxon>
        <taxon>Amphisphaeriales</taxon>
        <taxon>Apiosporaceae</taxon>
        <taxon>Apiospora</taxon>
    </lineage>
</organism>
<dbReference type="Pfam" id="PF24580">
    <property type="entry name" value="DUF7607"/>
    <property type="match status" value="1"/>
</dbReference>
<evidence type="ECO:0000256" key="5">
    <source>
        <dbReference type="SAM" id="MobiDB-lite"/>
    </source>
</evidence>
<comment type="caution">
    <text evidence="7">The sequence shown here is derived from an EMBL/GenBank/DDBJ whole genome shotgun (WGS) entry which is preliminary data.</text>
</comment>
<dbReference type="Pfam" id="PF00271">
    <property type="entry name" value="Helicase_C"/>
    <property type="match status" value="1"/>
</dbReference>
<dbReference type="PANTHER" id="PTHR45626">
    <property type="entry name" value="TRANSCRIPTION TERMINATION FACTOR 2-RELATED"/>
    <property type="match status" value="1"/>
</dbReference>
<keyword evidence="1" id="KW-0547">Nucleotide-binding</keyword>
<dbReference type="InterPro" id="IPR056026">
    <property type="entry name" value="DUF7607"/>
</dbReference>
<name>A0ABR1X7P6_9PEZI</name>
<dbReference type="GO" id="GO:0016787">
    <property type="term" value="F:hydrolase activity"/>
    <property type="evidence" value="ECO:0007669"/>
    <property type="project" value="UniProtKB-KW"/>
</dbReference>
<dbReference type="SUPFAM" id="SSF52540">
    <property type="entry name" value="P-loop containing nucleoside triphosphate hydrolases"/>
    <property type="match status" value="2"/>
</dbReference>
<gene>
    <name evidence="7" type="ORF">PG997_001867</name>
</gene>
<dbReference type="SMART" id="SM00487">
    <property type="entry name" value="DEXDc"/>
    <property type="match status" value="1"/>
</dbReference>
<dbReference type="GeneID" id="92039242"/>
<evidence type="ECO:0000256" key="2">
    <source>
        <dbReference type="ARBA" id="ARBA00022801"/>
    </source>
</evidence>
<dbReference type="SMART" id="SM00490">
    <property type="entry name" value="HELICc"/>
    <property type="match status" value="1"/>
</dbReference>
<dbReference type="InterPro" id="IPR014001">
    <property type="entry name" value="Helicase_ATP-bd"/>
</dbReference>
<sequence length="1139" mass="129063">MNDPALWGPDHVVAAFREVWPEMPDDVENAICRHEITGLSLLPLATRPKRNQDFPLTPGTKRRRIQPTTVSSQLADPLLPQSTPSGLWFKKDGLQAIDILGPDSDPAADGGDRRINIRTYGPSYRGHQRQASRLLTRSFLSTAGEPRRSKLKPDQLAPPNHPLHDPVLPPPGESDDEYDSETWAELQEDMVNDGAQSQHDGVRQYLTTDQARDELSQAVERFGNDWARRKARQLAYDAPRIWEELHTRTSAETTRNLKQRLAELNQRIDRLRHQLLSPPNEWRTAVELVEAAAAIKPSAEDRAFLLWKMRLAVQVSPPERPSLSRRRKPKASRPAQRNVDSEDLDSDSGFSFEDVQEDIDSEEDLNSESDKASAGPSSKKGSALCVIDLTENSEPEHHDGETGESPPPLAGSGSGSASCVIDLTGDDAVQPGEEQQHEREEIEDEDVHTMHAAIDQVDQSSWGRCCRLFRHEIGNTGIAEGHRYHFRGTRLSLHPYQLYAVYWILTQPLRQVAGAVLADEMGLGKSFVAIGLIVTRSRLLDAMEDFKTHPKQRGETRQLALDYVSVGPQAIFTPKSIVQDWVDKLEQTLGDLTGEGEFRLHVTLPQSKSSAKLETYRLTKTESSILQADMEGHQPENQKQRAVQGQRKWTAPDLRISPCKGQARQIVVVNSSYPAGLFNFFEFEIRRPRSQEFIASVFQICLGFVVADEVHEYKGQKSAPPKLIEVIRSIWKHGHAPFWLGMSGTPNERGPMDLAAQVHYLEDVALKTWPGMNQYQATVRQLEGLHKLHKAAYVLMAPGADTEARQEYLAKRKHYHNQQAPIYSTFLMRRRLDSTFLDKPVCKLQRVVPITKDCPVDPSFLTLFRPLEAEFEQYVEETLGARIRVWRDQGSRPQDKPTREGVLRSSLTRLRDQRIYAVFPSLLRLYDEGRLPDLPPVRPEAVDEHMLVVRSSNPEAAKRSPFYKHILDIAGNSTKIKELDAILDHVLEDRREHPQKARAVPKNILIFAEVPANTFLVYLYLLRRRSHQFDLNLVHRQVTHADRLEMIDAFRAWDNERPVIHICTPRLGGSGIDMTRGSYVIFVDLTLMQRDEDQAIGRVNRPAQTMPIEAYVLKATGARVEEVIGDRKRTRKTLSCSKN</sequence>
<keyword evidence="8" id="KW-1185">Reference proteome</keyword>
<dbReference type="EMBL" id="JAQQWN010000003">
    <property type="protein sequence ID" value="KAK8091506.1"/>
    <property type="molecule type" value="Genomic_DNA"/>
</dbReference>
<proteinExistence type="predicted"/>
<evidence type="ECO:0000313" key="8">
    <source>
        <dbReference type="Proteomes" id="UP001433268"/>
    </source>
</evidence>
<keyword evidence="3" id="KW-0347">Helicase</keyword>
<dbReference type="InterPro" id="IPR027417">
    <property type="entry name" value="P-loop_NTPase"/>
</dbReference>
<dbReference type="InterPro" id="IPR000330">
    <property type="entry name" value="SNF2_N"/>
</dbReference>
<dbReference type="Gene3D" id="3.40.50.300">
    <property type="entry name" value="P-loop containing nucleotide triphosphate hydrolases"/>
    <property type="match status" value="2"/>
</dbReference>
<feature type="compositionally biased region" description="Polar residues" evidence="5">
    <location>
        <begin position="66"/>
        <end position="78"/>
    </location>
</feature>
<keyword evidence="4" id="KW-0067">ATP-binding</keyword>
<feature type="region of interest" description="Disordered" evidence="5">
    <location>
        <begin position="50"/>
        <end position="78"/>
    </location>
</feature>
<dbReference type="Proteomes" id="UP001433268">
    <property type="component" value="Unassembled WGS sequence"/>
</dbReference>
<evidence type="ECO:0000259" key="6">
    <source>
        <dbReference type="PROSITE" id="PS51194"/>
    </source>
</evidence>
<accession>A0ABR1X7P6</accession>
<dbReference type="InterPro" id="IPR050628">
    <property type="entry name" value="SNF2_RAD54_helicase_TF"/>
</dbReference>
<protein>
    <submittedName>
        <fullName evidence="7">P-loop containing nucleoside triphosphate hydrolase protein</fullName>
    </submittedName>
</protein>